<proteinExistence type="predicted"/>
<sequence length="272" mass="29678">MWGMGVSPPYVHDDTEQGVSVSVDIAADAAVSLLTVRGPWDDQLRRSTSVSLRRCFTEHPDALIVDLSRLRDPHSESVPTWTTARTVAAALEPPVHLALCVPPDLPLADRMQGLGAGRFLPVYAKVRQARVAVTGRIPEGERMVVTLRPDTDAPSLARNLVSDACLAWGLARLLHPSRLVMSELVTNAVEHAGTEIRVVVTRRGAGLHLSVGDGDPRMPRLRRPAPPRRGRPLDERGRGLQTVHETAELWGAVPTESGKVVWATVRERRTVA</sequence>
<name>A0ABM7LUY4_9ACTN</name>
<evidence type="ECO:0000256" key="2">
    <source>
        <dbReference type="SAM" id="MobiDB-lite"/>
    </source>
</evidence>
<evidence type="ECO:0000259" key="3">
    <source>
        <dbReference type="Pfam" id="PF13581"/>
    </source>
</evidence>
<dbReference type="Gene3D" id="3.30.565.10">
    <property type="entry name" value="Histidine kinase-like ATPase, C-terminal domain"/>
    <property type="match status" value="1"/>
</dbReference>
<dbReference type="PANTHER" id="PTHR35526">
    <property type="entry name" value="ANTI-SIGMA-F FACTOR RSBW-RELATED"/>
    <property type="match status" value="1"/>
</dbReference>
<evidence type="ECO:0000256" key="1">
    <source>
        <dbReference type="ARBA" id="ARBA00022527"/>
    </source>
</evidence>
<dbReference type="PANTHER" id="PTHR35526:SF3">
    <property type="entry name" value="ANTI-SIGMA-F FACTOR RSBW"/>
    <property type="match status" value="1"/>
</dbReference>
<evidence type="ECO:0000313" key="4">
    <source>
        <dbReference type="EMBL" id="BCJ42982.1"/>
    </source>
</evidence>
<keyword evidence="1" id="KW-0808">Transferase</keyword>
<keyword evidence="1" id="KW-0723">Serine/threonine-protein kinase</keyword>
<dbReference type="CDD" id="cd16936">
    <property type="entry name" value="HATPase_RsbW-like"/>
    <property type="match status" value="1"/>
</dbReference>
<dbReference type="Proteomes" id="UP000676967">
    <property type="component" value="Chromosome"/>
</dbReference>
<dbReference type="SUPFAM" id="SSF55874">
    <property type="entry name" value="ATPase domain of HSP90 chaperone/DNA topoisomerase II/histidine kinase"/>
    <property type="match status" value="1"/>
</dbReference>
<protein>
    <recommendedName>
        <fullName evidence="3">Histidine kinase/HSP90-like ATPase domain-containing protein</fullName>
    </recommendedName>
</protein>
<dbReference type="InterPro" id="IPR003594">
    <property type="entry name" value="HATPase_dom"/>
</dbReference>
<keyword evidence="5" id="KW-1185">Reference proteome</keyword>
<feature type="region of interest" description="Disordered" evidence="2">
    <location>
        <begin position="212"/>
        <end position="238"/>
    </location>
</feature>
<dbReference type="Pfam" id="PF13581">
    <property type="entry name" value="HATPase_c_2"/>
    <property type="match status" value="1"/>
</dbReference>
<feature type="compositionally biased region" description="Basic residues" evidence="2">
    <location>
        <begin position="219"/>
        <end position="230"/>
    </location>
</feature>
<reference evidence="4 5" key="1">
    <citation type="submission" date="2020-08" db="EMBL/GenBank/DDBJ databases">
        <title>Whole genome shotgun sequence of Actinoplanes ianthinogenes NBRC 13996.</title>
        <authorList>
            <person name="Komaki H."/>
            <person name="Tamura T."/>
        </authorList>
    </citation>
    <scope>NUCLEOTIDE SEQUENCE [LARGE SCALE GENOMIC DNA]</scope>
    <source>
        <strain evidence="4 5">NBRC 13996</strain>
    </source>
</reference>
<accession>A0ABM7LUY4</accession>
<dbReference type="InterPro" id="IPR050267">
    <property type="entry name" value="Anti-sigma-factor_SerPK"/>
</dbReference>
<feature type="domain" description="Histidine kinase/HSP90-like ATPase" evidence="3">
    <location>
        <begin position="176"/>
        <end position="262"/>
    </location>
</feature>
<keyword evidence="1" id="KW-0418">Kinase</keyword>
<organism evidence="4 5">
    <name type="scientific">Actinoplanes ianthinogenes</name>
    <dbReference type="NCBI Taxonomy" id="122358"/>
    <lineage>
        <taxon>Bacteria</taxon>
        <taxon>Bacillati</taxon>
        <taxon>Actinomycetota</taxon>
        <taxon>Actinomycetes</taxon>
        <taxon>Micromonosporales</taxon>
        <taxon>Micromonosporaceae</taxon>
        <taxon>Actinoplanes</taxon>
    </lineage>
</organism>
<evidence type="ECO:0000313" key="5">
    <source>
        <dbReference type="Proteomes" id="UP000676967"/>
    </source>
</evidence>
<gene>
    <name evidence="4" type="ORF">Aiant_36390</name>
</gene>
<dbReference type="InterPro" id="IPR036890">
    <property type="entry name" value="HATPase_C_sf"/>
</dbReference>
<dbReference type="EMBL" id="AP023356">
    <property type="protein sequence ID" value="BCJ42982.1"/>
    <property type="molecule type" value="Genomic_DNA"/>
</dbReference>